<accession>A0A383R7X5</accession>
<dbReference type="AlphaFoldDB" id="A0A383R7X5"/>
<evidence type="ECO:0008006" key="3">
    <source>
        <dbReference type="Google" id="ProtNLM"/>
    </source>
</evidence>
<gene>
    <name evidence="1" type="ORF">PBLR_11482</name>
</gene>
<reference evidence="2" key="1">
    <citation type="submission" date="2018-08" db="EMBL/GenBank/DDBJ databases">
        <authorList>
            <person name="Chevrot R."/>
        </authorList>
    </citation>
    <scope>NUCLEOTIDE SEQUENCE [LARGE SCALE GENOMIC DNA]</scope>
</reference>
<sequence>MQIIISGLRNIKLTKLEILGSHSRRGDCFDNAYIELFFSQLKTEKFERSQKNLS</sequence>
<organism evidence="1 2">
    <name type="scientific">Paenibacillus alvei</name>
    <name type="common">Bacillus alvei</name>
    <dbReference type="NCBI Taxonomy" id="44250"/>
    <lineage>
        <taxon>Bacteria</taxon>
        <taxon>Bacillati</taxon>
        <taxon>Bacillota</taxon>
        <taxon>Bacilli</taxon>
        <taxon>Bacillales</taxon>
        <taxon>Paenibacillaceae</taxon>
        <taxon>Paenibacillus</taxon>
    </lineage>
</organism>
<evidence type="ECO:0000313" key="2">
    <source>
        <dbReference type="Proteomes" id="UP000304148"/>
    </source>
</evidence>
<dbReference type="EMBL" id="LS992241">
    <property type="protein sequence ID" value="SYX83060.1"/>
    <property type="molecule type" value="Genomic_DNA"/>
</dbReference>
<dbReference type="Proteomes" id="UP000304148">
    <property type="component" value="Chromosome"/>
</dbReference>
<evidence type="ECO:0000313" key="1">
    <source>
        <dbReference type="EMBL" id="SYX83060.1"/>
    </source>
</evidence>
<proteinExistence type="predicted"/>
<name>A0A383R7X5_PAEAL</name>
<protein>
    <recommendedName>
        <fullName evidence="3">Transposase</fullName>
    </recommendedName>
</protein>